<dbReference type="Proteomes" id="UP000053599">
    <property type="component" value="Unassembled WGS sequence"/>
</dbReference>
<feature type="transmembrane region" description="Helical" evidence="8">
    <location>
        <begin position="444"/>
        <end position="463"/>
    </location>
</feature>
<evidence type="ECO:0000256" key="1">
    <source>
        <dbReference type="ARBA" id="ARBA00004141"/>
    </source>
</evidence>
<dbReference type="InterPro" id="IPR050360">
    <property type="entry name" value="MFS_Sugar_Transporters"/>
</dbReference>
<feature type="transmembrane region" description="Helical" evidence="8">
    <location>
        <begin position="344"/>
        <end position="368"/>
    </location>
</feature>
<organism evidence="10 11">
    <name type="scientific">Exophiala sideris</name>
    <dbReference type="NCBI Taxonomy" id="1016849"/>
    <lineage>
        <taxon>Eukaryota</taxon>
        <taxon>Fungi</taxon>
        <taxon>Dikarya</taxon>
        <taxon>Ascomycota</taxon>
        <taxon>Pezizomycotina</taxon>
        <taxon>Eurotiomycetes</taxon>
        <taxon>Chaetothyriomycetidae</taxon>
        <taxon>Chaetothyriales</taxon>
        <taxon>Herpotrichiellaceae</taxon>
        <taxon>Exophiala</taxon>
    </lineage>
</organism>
<keyword evidence="6 8" id="KW-0472">Membrane</keyword>
<dbReference type="InterPro" id="IPR003663">
    <property type="entry name" value="Sugar/inositol_transpt"/>
</dbReference>
<keyword evidence="5 8" id="KW-1133">Transmembrane helix</keyword>
<dbReference type="PROSITE" id="PS50850">
    <property type="entry name" value="MFS"/>
    <property type="match status" value="1"/>
</dbReference>
<dbReference type="NCBIfam" id="TIGR00879">
    <property type="entry name" value="SP"/>
    <property type="match status" value="1"/>
</dbReference>
<feature type="transmembrane region" description="Helical" evidence="8">
    <location>
        <begin position="97"/>
        <end position="113"/>
    </location>
</feature>
<feature type="transmembrane region" description="Helical" evidence="8">
    <location>
        <begin position="155"/>
        <end position="180"/>
    </location>
</feature>
<evidence type="ECO:0000256" key="4">
    <source>
        <dbReference type="ARBA" id="ARBA00022692"/>
    </source>
</evidence>
<dbReference type="FunFam" id="1.20.1250.20:FF:001515">
    <property type="entry name" value="Uncharacterized protein"/>
    <property type="match status" value="1"/>
</dbReference>
<evidence type="ECO:0000313" key="10">
    <source>
        <dbReference type="EMBL" id="KIV79157.1"/>
    </source>
</evidence>
<evidence type="ECO:0000256" key="5">
    <source>
        <dbReference type="ARBA" id="ARBA00022989"/>
    </source>
</evidence>
<feature type="transmembrane region" description="Helical" evidence="8">
    <location>
        <begin position="192"/>
        <end position="209"/>
    </location>
</feature>
<dbReference type="InterPro" id="IPR020846">
    <property type="entry name" value="MFS_dom"/>
</dbReference>
<dbReference type="PANTHER" id="PTHR48022:SF11">
    <property type="entry name" value="MONOSACCHARIDE TRANSPORTER (HXT8), PUTATIVE (AFU_ORTHOLOGUE AFUA_2G08120)-RELATED"/>
    <property type="match status" value="1"/>
</dbReference>
<dbReference type="HOGENOM" id="CLU_001265_30_13_1"/>
<reference evidence="10 11" key="1">
    <citation type="submission" date="2015-01" db="EMBL/GenBank/DDBJ databases">
        <title>The Genome Sequence of Exophiala sideris CBS121828.</title>
        <authorList>
            <consortium name="The Broad Institute Genomics Platform"/>
            <person name="Cuomo C."/>
            <person name="de Hoog S."/>
            <person name="Gorbushina A."/>
            <person name="Stielow B."/>
            <person name="Teixiera M."/>
            <person name="Abouelleil A."/>
            <person name="Chapman S.B."/>
            <person name="Priest M."/>
            <person name="Young S.K."/>
            <person name="Wortman J."/>
            <person name="Nusbaum C."/>
            <person name="Birren B."/>
        </authorList>
    </citation>
    <scope>NUCLEOTIDE SEQUENCE [LARGE SCALE GENOMIC DNA]</scope>
    <source>
        <strain evidence="10 11">CBS 121828</strain>
    </source>
</reference>
<comment type="similarity">
    <text evidence="2 7">Belongs to the major facilitator superfamily. Sugar transporter (TC 2.A.1.1) family.</text>
</comment>
<evidence type="ECO:0000313" key="11">
    <source>
        <dbReference type="Proteomes" id="UP000053599"/>
    </source>
</evidence>
<evidence type="ECO:0000256" key="6">
    <source>
        <dbReference type="ARBA" id="ARBA00023136"/>
    </source>
</evidence>
<dbReference type="GO" id="GO:0016020">
    <property type="term" value="C:membrane"/>
    <property type="evidence" value="ECO:0007669"/>
    <property type="project" value="UniProtKB-SubCell"/>
</dbReference>
<sequence>MSPLESKKNWNAWNFFICYIVSLGQLAFGYPASIIGVTLAQPSFLIDMGLLDVTKTPAVLKPNADQLIGAMSGVFQAGAAINVFLAGYIADRWGRKAAFHWCGLLSLFGGAMLCGSRSASMFIVARFFAGGGSWGFLAITPLYSAELAPPGLRGLMVGMNGVNIALGYALATYMGLAFYYVENPSAQWRGPLGIALIWPFLMVLVCFILPESPRYLLMKGRVDEAREVVFKLHAVKGDVDNEFAREEFYQMSKQAELDRTMEPGWLEMFRRPSYRKRTLMAMGFAFIGQSTGVLVLNNYGPTIYAALGYDTLYQLIFQCGWISVGVFTNLLGALVMDWTGRRPLLMLGVGGCCVSLILEAAMVSSFAAEGTNKAGLSMGVAASYLFLAVYGMGIDVAGVVFYSELFPNHLRAKGIALSIGTIALTDLVYLQVAATAFANIGWKFFLVFIIISGLGTFFVYLFLPETKNIPLEEMAKLFGDEVAVYAEDLHVDQRTHELIVDEHGVAGGGQVHRVATEAGAPPEHPAEVDTEKDGIAHAGRVEHVDSTAAGKH</sequence>
<dbReference type="GO" id="GO:0005351">
    <property type="term" value="F:carbohydrate:proton symporter activity"/>
    <property type="evidence" value="ECO:0007669"/>
    <property type="project" value="TreeGrafter"/>
</dbReference>
<feature type="transmembrane region" description="Helical" evidence="8">
    <location>
        <begin position="67"/>
        <end position="90"/>
    </location>
</feature>
<comment type="subcellular location">
    <subcellularLocation>
        <location evidence="1">Membrane</location>
        <topology evidence="1">Multi-pass membrane protein</topology>
    </subcellularLocation>
</comment>
<proteinExistence type="inferred from homology"/>
<feature type="transmembrane region" description="Helical" evidence="8">
    <location>
        <begin position="119"/>
        <end position="143"/>
    </location>
</feature>
<feature type="transmembrane region" description="Helical" evidence="8">
    <location>
        <begin position="12"/>
        <end position="40"/>
    </location>
</feature>
<dbReference type="SUPFAM" id="SSF103473">
    <property type="entry name" value="MFS general substrate transporter"/>
    <property type="match status" value="1"/>
</dbReference>
<feature type="transmembrane region" description="Helical" evidence="8">
    <location>
        <begin position="414"/>
        <end position="438"/>
    </location>
</feature>
<feature type="transmembrane region" description="Helical" evidence="8">
    <location>
        <begin position="312"/>
        <end position="332"/>
    </location>
</feature>
<dbReference type="PANTHER" id="PTHR48022">
    <property type="entry name" value="PLASTIDIC GLUCOSE TRANSPORTER 4"/>
    <property type="match status" value="1"/>
</dbReference>
<dbReference type="Gene3D" id="1.20.1250.20">
    <property type="entry name" value="MFS general substrate transporter like domains"/>
    <property type="match status" value="1"/>
</dbReference>
<evidence type="ECO:0000256" key="8">
    <source>
        <dbReference type="SAM" id="Phobius"/>
    </source>
</evidence>
<protein>
    <recommendedName>
        <fullName evidence="9">Major facilitator superfamily (MFS) profile domain-containing protein</fullName>
    </recommendedName>
</protein>
<feature type="domain" description="Major facilitator superfamily (MFS) profile" evidence="9">
    <location>
        <begin position="17"/>
        <end position="467"/>
    </location>
</feature>
<keyword evidence="4 8" id="KW-0812">Transmembrane</keyword>
<evidence type="ECO:0000259" key="9">
    <source>
        <dbReference type="PROSITE" id="PS50850"/>
    </source>
</evidence>
<dbReference type="InterPro" id="IPR005829">
    <property type="entry name" value="Sugar_transporter_CS"/>
</dbReference>
<dbReference type="PROSITE" id="PS00216">
    <property type="entry name" value="SUGAR_TRANSPORT_1"/>
    <property type="match status" value="1"/>
</dbReference>
<dbReference type="AlphaFoldDB" id="A0A0D1Y8E2"/>
<evidence type="ECO:0000256" key="7">
    <source>
        <dbReference type="RuleBase" id="RU003346"/>
    </source>
</evidence>
<dbReference type="EMBL" id="KN846953">
    <property type="protein sequence ID" value="KIV79157.1"/>
    <property type="molecule type" value="Genomic_DNA"/>
</dbReference>
<evidence type="ECO:0000256" key="2">
    <source>
        <dbReference type="ARBA" id="ARBA00010992"/>
    </source>
</evidence>
<gene>
    <name evidence="10" type="ORF">PV11_06735</name>
</gene>
<accession>A0A0D1Y8E2</accession>
<dbReference type="InterPro" id="IPR005828">
    <property type="entry name" value="MFS_sugar_transport-like"/>
</dbReference>
<feature type="transmembrane region" description="Helical" evidence="8">
    <location>
        <begin position="278"/>
        <end position="300"/>
    </location>
</feature>
<evidence type="ECO:0000256" key="3">
    <source>
        <dbReference type="ARBA" id="ARBA00022448"/>
    </source>
</evidence>
<keyword evidence="3 7" id="KW-0813">Transport</keyword>
<dbReference type="Pfam" id="PF00083">
    <property type="entry name" value="Sugar_tr"/>
    <property type="match status" value="1"/>
</dbReference>
<name>A0A0D1Y8E2_9EURO</name>
<feature type="transmembrane region" description="Helical" evidence="8">
    <location>
        <begin position="380"/>
        <end position="402"/>
    </location>
</feature>
<dbReference type="OrthoDB" id="6612291at2759"/>
<dbReference type="InterPro" id="IPR036259">
    <property type="entry name" value="MFS_trans_sf"/>
</dbReference>